<sequence length="661" mass="72521">MLPSLKRYGIAVARLHSRPQVSHKLTYLTKLAMSPFVEEDVVEDSEPEREALRQKRRLERKKRKEAKEAQELPAPTVAFVIELSDDGQNSVPPASSSIGSVIEISDDSITAASVHSVSVNNSPARNRGVSTEVSELAPVRTGGVKSSSEPQSVKKKYTLAILNDSAIFNDSLENEEDDELGLNLTRFAFAAKPTRKASSSTVTSRAESVEALPKPVASKKPLRADRFAEDFTDAQLGGLLKCVCCNISWTTRKTAAQKMKHVQSCAKKNHFTDSAVRSRIRQALESVDPEDVAPKGKGKMKGQDSSVPETYFHDVVQDAGPKKRTKRVDVPGTLKTLVDTRDDILQRAEAIIGHSASSTNHLLLPEEDNHGVVATQSFGLSTLAERMASNDSPMLDDPLHSDSDADLYPATQAFGPSKFSAKPSFPSPSPSIDEPFPSTQPFAPSKLSSLQQVTSDPPSPVASRSGRSSIKPSLSLTPSSSNAPFPKSPLATASRLLPPDDELPLEEGYHSDLGDACLHFYPELDNRAESPPSPSIAQSTPVKSAKGRSKKVILTTPEKQSPAKDRRKDKGKGKEAKKRWKEEDFDATWEEELKQKIMSDTELYQRILRYEPIELSVFEKLAGAEDDRPANGIFTLKLRCFLDDQAIHFYSAALQGRRRKR</sequence>
<evidence type="ECO:0000256" key="2">
    <source>
        <dbReference type="ARBA" id="ARBA00006661"/>
    </source>
</evidence>
<dbReference type="GO" id="GO:0006260">
    <property type="term" value="P:DNA replication"/>
    <property type="evidence" value="ECO:0007669"/>
    <property type="project" value="InterPro"/>
</dbReference>
<dbReference type="InterPro" id="IPR018574">
    <property type="entry name" value="Structure-sp_endonuc_su_Slx4"/>
</dbReference>
<evidence type="ECO:0000256" key="7">
    <source>
        <dbReference type="ARBA" id="ARBA00029496"/>
    </source>
</evidence>
<evidence type="ECO:0000256" key="3">
    <source>
        <dbReference type="ARBA" id="ARBA00022763"/>
    </source>
</evidence>
<dbReference type="OrthoDB" id="5576441at2759"/>
<feature type="compositionally biased region" description="Polar residues" evidence="8">
    <location>
        <begin position="439"/>
        <end position="456"/>
    </location>
</feature>
<dbReference type="STRING" id="47427.A0A2H3E4J4"/>
<dbReference type="GO" id="GO:0006281">
    <property type="term" value="P:DNA repair"/>
    <property type="evidence" value="ECO:0007669"/>
    <property type="project" value="UniProtKB-KW"/>
</dbReference>
<gene>
    <name evidence="9" type="ORF">ARMGADRAFT_1158910</name>
</gene>
<proteinExistence type="inferred from homology"/>
<evidence type="ECO:0000256" key="1">
    <source>
        <dbReference type="ARBA" id="ARBA00004123"/>
    </source>
</evidence>
<evidence type="ECO:0000256" key="4">
    <source>
        <dbReference type="ARBA" id="ARBA00023172"/>
    </source>
</evidence>
<accession>A0A2H3E4J4</accession>
<feature type="compositionally biased region" description="Polar residues" evidence="8">
    <location>
        <begin position="465"/>
        <end position="483"/>
    </location>
</feature>
<name>A0A2H3E4J4_ARMGA</name>
<keyword evidence="10" id="KW-1185">Reference proteome</keyword>
<dbReference type="Proteomes" id="UP000217790">
    <property type="component" value="Unassembled WGS sequence"/>
</dbReference>
<comment type="similarity">
    <text evidence="2">Belongs to the SLX4 family.</text>
</comment>
<feature type="compositionally biased region" description="Basic and acidic residues" evidence="8">
    <location>
        <begin position="561"/>
        <end position="574"/>
    </location>
</feature>
<organism evidence="9 10">
    <name type="scientific">Armillaria gallica</name>
    <name type="common">Bulbous honey fungus</name>
    <name type="synonym">Armillaria bulbosa</name>
    <dbReference type="NCBI Taxonomy" id="47427"/>
    <lineage>
        <taxon>Eukaryota</taxon>
        <taxon>Fungi</taxon>
        <taxon>Dikarya</taxon>
        <taxon>Basidiomycota</taxon>
        <taxon>Agaricomycotina</taxon>
        <taxon>Agaricomycetes</taxon>
        <taxon>Agaricomycetidae</taxon>
        <taxon>Agaricales</taxon>
        <taxon>Marasmiineae</taxon>
        <taxon>Physalacriaceae</taxon>
        <taxon>Armillaria</taxon>
    </lineage>
</organism>
<dbReference type="Pfam" id="PF09494">
    <property type="entry name" value="Slx4"/>
    <property type="match status" value="1"/>
</dbReference>
<keyword evidence="5" id="KW-0234">DNA repair</keyword>
<comment type="subcellular location">
    <subcellularLocation>
        <location evidence="1">Nucleus</location>
    </subcellularLocation>
</comment>
<feature type="region of interest" description="Disordered" evidence="8">
    <location>
        <begin position="524"/>
        <end position="581"/>
    </location>
</feature>
<keyword evidence="4" id="KW-0233">DNA recombination</keyword>
<dbReference type="EMBL" id="KZ293645">
    <property type="protein sequence ID" value="PBL02360.1"/>
    <property type="molecule type" value="Genomic_DNA"/>
</dbReference>
<evidence type="ECO:0000256" key="6">
    <source>
        <dbReference type="ARBA" id="ARBA00023242"/>
    </source>
</evidence>
<dbReference type="GO" id="GO:0006310">
    <property type="term" value="P:DNA recombination"/>
    <property type="evidence" value="ECO:0007669"/>
    <property type="project" value="UniProtKB-KW"/>
</dbReference>
<protein>
    <recommendedName>
        <fullName evidence="7">Structure-specific endonuclease subunit SLX4</fullName>
    </recommendedName>
</protein>
<reference evidence="10" key="1">
    <citation type="journal article" date="2017" name="Nat. Ecol. Evol.">
        <title>Genome expansion and lineage-specific genetic innovations in the forest pathogenic fungi Armillaria.</title>
        <authorList>
            <person name="Sipos G."/>
            <person name="Prasanna A.N."/>
            <person name="Walter M.C."/>
            <person name="O'Connor E."/>
            <person name="Balint B."/>
            <person name="Krizsan K."/>
            <person name="Kiss B."/>
            <person name="Hess J."/>
            <person name="Varga T."/>
            <person name="Slot J."/>
            <person name="Riley R."/>
            <person name="Boka B."/>
            <person name="Rigling D."/>
            <person name="Barry K."/>
            <person name="Lee J."/>
            <person name="Mihaltcheva S."/>
            <person name="LaButti K."/>
            <person name="Lipzen A."/>
            <person name="Waldron R."/>
            <person name="Moloney N.M."/>
            <person name="Sperisen C."/>
            <person name="Kredics L."/>
            <person name="Vagvoelgyi C."/>
            <person name="Patrignani A."/>
            <person name="Fitzpatrick D."/>
            <person name="Nagy I."/>
            <person name="Doyle S."/>
            <person name="Anderson J.B."/>
            <person name="Grigoriev I.V."/>
            <person name="Gueldener U."/>
            <person name="Muensterkoetter M."/>
            <person name="Nagy L.G."/>
        </authorList>
    </citation>
    <scope>NUCLEOTIDE SEQUENCE [LARGE SCALE GENOMIC DNA]</scope>
    <source>
        <strain evidence="10">Ar21-2</strain>
    </source>
</reference>
<dbReference type="GO" id="GO:0033557">
    <property type="term" value="C:Slx1-Slx4 complex"/>
    <property type="evidence" value="ECO:0007669"/>
    <property type="project" value="InterPro"/>
</dbReference>
<evidence type="ECO:0000256" key="5">
    <source>
        <dbReference type="ARBA" id="ARBA00023204"/>
    </source>
</evidence>
<keyword evidence="3" id="KW-0227">DNA damage</keyword>
<feature type="compositionally biased region" description="Low complexity" evidence="8">
    <location>
        <begin position="414"/>
        <end position="437"/>
    </location>
</feature>
<feature type="region of interest" description="Disordered" evidence="8">
    <location>
        <begin position="390"/>
        <end position="509"/>
    </location>
</feature>
<evidence type="ECO:0000313" key="10">
    <source>
        <dbReference type="Proteomes" id="UP000217790"/>
    </source>
</evidence>
<evidence type="ECO:0000256" key="8">
    <source>
        <dbReference type="SAM" id="MobiDB-lite"/>
    </source>
</evidence>
<dbReference type="OMA" id="CAKKNGL"/>
<evidence type="ECO:0000313" key="9">
    <source>
        <dbReference type="EMBL" id="PBL02360.1"/>
    </source>
</evidence>
<dbReference type="InParanoid" id="A0A2H3E4J4"/>
<keyword evidence="6" id="KW-0539">Nucleus</keyword>
<dbReference type="AlphaFoldDB" id="A0A2H3E4J4"/>